<dbReference type="Proteomes" id="UP000503129">
    <property type="component" value="Chromosome"/>
</dbReference>
<reference evidence="2 3" key="1">
    <citation type="submission" date="2018-06" db="EMBL/GenBank/DDBJ databases">
        <title>Comparative genomics of Brasilonema spp. strains.</title>
        <authorList>
            <person name="Alvarenga D.O."/>
            <person name="Fiore M.F."/>
            <person name="Varani A.M."/>
        </authorList>
    </citation>
    <scope>NUCLEOTIDE SEQUENCE [LARGE SCALE GENOMIC DNA]</scope>
    <source>
        <strain evidence="2 3">CENA114</strain>
    </source>
</reference>
<dbReference type="NCBIfam" id="NF038131">
    <property type="entry name" value="choice_anch_K"/>
    <property type="match status" value="1"/>
</dbReference>
<feature type="signal peptide" evidence="1">
    <location>
        <begin position="1"/>
        <end position="28"/>
    </location>
</feature>
<protein>
    <submittedName>
        <fullName evidence="2">PEP-CTERM sorting domain-containing protein</fullName>
    </submittedName>
</protein>
<feature type="chain" id="PRO_5032467072" evidence="1">
    <location>
        <begin position="29"/>
        <end position="253"/>
    </location>
</feature>
<name>A0A856MHH8_9CYAN</name>
<keyword evidence="1" id="KW-0732">Signal</keyword>
<evidence type="ECO:0000313" key="2">
    <source>
        <dbReference type="EMBL" id="QDL09690.1"/>
    </source>
</evidence>
<dbReference type="AlphaFoldDB" id="A0A856MHH8"/>
<accession>A0A856MHH8</accession>
<organism evidence="2 3">
    <name type="scientific">Brasilonema sennae CENA114</name>
    <dbReference type="NCBI Taxonomy" id="415709"/>
    <lineage>
        <taxon>Bacteria</taxon>
        <taxon>Bacillati</taxon>
        <taxon>Cyanobacteriota</taxon>
        <taxon>Cyanophyceae</taxon>
        <taxon>Nostocales</taxon>
        <taxon>Scytonemataceae</taxon>
        <taxon>Brasilonema</taxon>
        <taxon>Bromeliae group (in: Brasilonema)</taxon>
    </lineage>
</organism>
<sequence length="253" mass="27357">MKLSSVFAATLSTFAVTLITALGFPNQAQGLTILGNSSGIWGTPDPGSNTDPVFSGVGMNSFTWGRPHPDDFENNYGTPANQLTFTGNPFWADDVGSLFKVGDLEYYNGKVEESTSVDSVPLNLTLSFTNPGTFREVFNFGFQLVNTPNLGLNPEDDADIVYIKDNFSTRSFNFEGNEYQLNLIGFSQNGGNTPVNKFSVLEGDRTTAGIYARMTRITPAKQTPEPAGIVGLSVLGIYLVTHKKSLGVKKRIG</sequence>
<evidence type="ECO:0000256" key="1">
    <source>
        <dbReference type="SAM" id="SignalP"/>
    </source>
</evidence>
<dbReference type="RefSeq" id="WP_171976816.1">
    <property type="nucleotide sequence ID" value="NZ_CAWOXK010000001.1"/>
</dbReference>
<dbReference type="InterPro" id="IPR047995">
    <property type="entry name" value="Choice_anch_K"/>
</dbReference>
<evidence type="ECO:0000313" key="3">
    <source>
        <dbReference type="Proteomes" id="UP000503129"/>
    </source>
</evidence>
<dbReference type="EMBL" id="CP030118">
    <property type="protein sequence ID" value="QDL09690.1"/>
    <property type="molecule type" value="Genomic_DNA"/>
</dbReference>
<keyword evidence="3" id="KW-1185">Reference proteome</keyword>
<gene>
    <name evidence="2" type="ORF">DP114_18895</name>
</gene>
<proteinExistence type="predicted"/>
<dbReference type="KEGG" id="bsen:DP114_18895"/>